<evidence type="ECO:0000256" key="1">
    <source>
        <dbReference type="SAM" id="Phobius"/>
    </source>
</evidence>
<feature type="transmembrane region" description="Helical" evidence="1">
    <location>
        <begin position="106"/>
        <end position="131"/>
    </location>
</feature>
<keyword evidence="1" id="KW-1133">Transmembrane helix</keyword>
<dbReference type="STRING" id="1544416.Cocul_01159"/>
<evidence type="ECO:0000313" key="2">
    <source>
        <dbReference type="EMBL" id="KQB84358.1"/>
    </source>
</evidence>
<dbReference type="RefSeq" id="WP_055122297.1">
    <property type="nucleotide sequence ID" value="NZ_LKST01000002.1"/>
</dbReference>
<protein>
    <recommendedName>
        <fullName evidence="4">DUF3592 domain-containing protein</fullName>
    </recommendedName>
</protein>
<name>A0A0Q1DVZ4_9CORY</name>
<dbReference type="AlphaFoldDB" id="A0A0Q1DVZ4"/>
<organism evidence="2 3">
    <name type="scientific">Corynebacterium oculi</name>
    <dbReference type="NCBI Taxonomy" id="1544416"/>
    <lineage>
        <taxon>Bacteria</taxon>
        <taxon>Bacillati</taxon>
        <taxon>Actinomycetota</taxon>
        <taxon>Actinomycetes</taxon>
        <taxon>Mycobacteriales</taxon>
        <taxon>Corynebacteriaceae</taxon>
        <taxon>Corynebacterium</taxon>
    </lineage>
</organism>
<dbReference type="OrthoDB" id="4426042at2"/>
<evidence type="ECO:0008006" key="4">
    <source>
        <dbReference type="Google" id="ProtNLM"/>
    </source>
</evidence>
<keyword evidence="1" id="KW-0812">Transmembrane</keyword>
<comment type="caution">
    <text evidence="2">The sequence shown here is derived from an EMBL/GenBank/DDBJ whole genome shotgun (WGS) entry which is preliminary data.</text>
</comment>
<keyword evidence="3" id="KW-1185">Reference proteome</keyword>
<proteinExistence type="predicted"/>
<dbReference type="PATRIC" id="fig|1544416.3.peg.1163"/>
<dbReference type="EMBL" id="LKST01000002">
    <property type="protein sequence ID" value="KQB84358.1"/>
    <property type="molecule type" value="Genomic_DNA"/>
</dbReference>
<dbReference type="PROSITE" id="PS51257">
    <property type="entry name" value="PROKAR_LIPOPROTEIN"/>
    <property type="match status" value="1"/>
</dbReference>
<evidence type="ECO:0000313" key="3">
    <source>
        <dbReference type="Proteomes" id="UP000050517"/>
    </source>
</evidence>
<dbReference type="Proteomes" id="UP000050517">
    <property type="component" value="Unassembled WGS sequence"/>
</dbReference>
<gene>
    <name evidence="2" type="ORF">Cocul_01159</name>
</gene>
<keyword evidence="1" id="KW-0472">Membrane</keyword>
<feature type="transmembrane region" description="Helical" evidence="1">
    <location>
        <begin position="12"/>
        <end position="33"/>
    </location>
</feature>
<sequence length="145" mass="15650">MSARVVHRTRQAVIGVYVLALLGCVAMMVGPWLNDRTIGQDPGRALAKVTGVTPWRTTVEYQDEQGMYHLPATGVLYPSGLGEGQNVWVTYARTDPDLVKVEGREWTLSVVPAVSVALTATAVAGLLWWAAGAAFRSPKVRNSVT</sequence>
<reference evidence="2 3" key="1">
    <citation type="submission" date="2015-10" db="EMBL/GenBank/DDBJ databases">
        <title>Corynebacteirum lowii and Corynebacterium oculi species nova, derived from human clinical disease and and emended description of Corynebacterium mastiditis.</title>
        <authorList>
            <person name="Bernard K."/>
            <person name="Pacheco A.L."/>
            <person name="Mcdougall C."/>
            <person name="Burtx T."/>
            <person name="Weibe D."/>
            <person name="Tyler S."/>
            <person name="Olson A.B."/>
            <person name="Cnockaert M."/>
            <person name="Eguchi H."/>
            <person name="Kuwahara T."/>
            <person name="Nakayama-Imaohji H."/>
            <person name="Boudewijins M."/>
            <person name="Van Hoecke F."/>
            <person name="Bernier A.-M."/>
            <person name="Vandamme P."/>
        </authorList>
    </citation>
    <scope>NUCLEOTIDE SEQUENCE [LARGE SCALE GENOMIC DNA]</scope>
    <source>
        <strain evidence="2 3">NML 130210</strain>
    </source>
</reference>
<accession>A0A0Q1DVZ4</accession>